<evidence type="ECO:0000256" key="1">
    <source>
        <dbReference type="SAM" id="SignalP"/>
    </source>
</evidence>
<keyword evidence="2" id="KW-0418">Kinase</keyword>
<dbReference type="SUPFAM" id="SSF82185">
    <property type="entry name" value="Histone H3 K4-specific methyltransferase SET7/9 N-terminal domain"/>
    <property type="match status" value="1"/>
</dbReference>
<dbReference type="Proteomes" id="UP000196759">
    <property type="component" value="Chromosome"/>
</dbReference>
<keyword evidence="2" id="KW-0808">Transferase</keyword>
<protein>
    <submittedName>
        <fullName evidence="2">Phosphatidylinositol-4-phosphate 5-kinase</fullName>
    </submittedName>
</protein>
<dbReference type="GO" id="GO:0016301">
    <property type="term" value="F:kinase activity"/>
    <property type="evidence" value="ECO:0007669"/>
    <property type="project" value="UniProtKB-KW"/>
</dbReference>
<keyword evidence="3" id="KW-1185">Reference proteome</keyword>
<evidence type="ECO:0000313" key="3">
    <source>
        <dbReference type="Proteomes" id="UP000196759"/>
    </source>
</evidence>
<dbReference type="InterPro" id="IPR011652">
    <property type="entry name" value="MORN_2"/>
</dbReference>
<dbReference type="EMBL" id="CP021934">
    <property type="protein sequence ID" value="ASC03755.1"/>
    <property type="molecule type" value="Genomic_DNA"/>
</dbReference>
<accession>A0A1Z3CJY6</accession>
<proteinExistence type="predicted"/>
<feature type="signal peptide" evidence="1">
    <location>
        <begin position="1"/>
        <end position="23"/>
    </location>
</feature>
<dbReference type="Gene3D" id="3.90.930.1">
    <property type="match status" value="1"/>
</dbReference>
<organism evidence="2 3">
    <name type="scientific">Fusobacterium nucleatum subsp. polymorphum</name>
    <name type="common">Fusobacterium polymorphum</name>
    <dbReference type="NCBI Taxonomy" id="76857"/>
    <lineage>
        <taxon>Bacteria</taxon>
        <taxon>Fusobacteriati</taxon>
        <taxon>Fusobacteriota</taxon>
        <taxon>Fusobacteriia</taxon>
        <taxon>Fusobacteriales</taxon>
        <taxon>Fusobacteriaceae</taxon>
        <taxon>Fusobacterium</taxon>
    </lineage>
</organism>
<dbReference type="Pfam" id="PF07661">
    <property type="entry name" value="MORN_2"/>
    <property type="match status" value="4"/>
</dbReference>
<dbReference type="RefSeq" id="WP_088337789.1">
    <property type="nucleotide sequence ID" value="NZ_CP021934.1"/>
</dbReference>
<keyword evidence="1" id="KW-0732">Signal</keyword>
<evidence type="ECO:0000313" key="2">
    <source>
        <dbReference type="EMBL" id="ASC03755.1"/>
    </source>
</evidence>
<feature type="chain" id="PRO_5012983852" evidence="1">
    <location>
        <begin position="24"/>
        <end position="270"/>
    </location>
</feature>
<sequence>MKIKKYFLLVLSLIFINFLNLNAATTKGNIRKLSSQKAIAEINLTYKYVENGEYTEIYDENGNLLFRDKSYIPEPNITTSAMKVKIILKNGKKIPVTEQYFPSGKIRAITEYNLKVKDEDIEKNDIRKFYTSNKLGQNIYNSVITETYYESGNLKTRMTDTGNKGKLEGYYENGNLITEANLINEKMGELTKTYPEGIVKNYYPNGILKSKIEFKKGLGNGIYETYYENGKLFEKTTMKNGKPDGKYEVYGPDGKLEESVFYKNGEVVNK</sequence>
<gene>
    <name evidence="2" type="ORF">CBG50_11155</name>
</gene>
<reference evidence="2 3" key="1">
    <citation type="submission" date="2017-06" db="EMBL/GenBank/DDBJ databases">
        <title>Draft genome sequence of Fusobacterium nucleatum subsp. polymorphum KCOM 1260 (=ChDC F218).</title>
        <authorList>
            <person name="Kook J.-K."/>
            <person name="Park S.-N."/>
            <person name="Lim Y.K."/>
            <person name="Roh H."/>
        </authorList>
    </citation>
    <scope>NUCLEOTIDE SEQUENCE [LARGE SCALE GENOMIC DNA]</scope>
    <source>
        <strain evidence="3">KCOM 1260 (ChDC F218)</strain>
    </source>
</reference>
<name>A0A1Z3CJY6_FUSNP</name>
<dbReference type="AlphaFoldDB" id="A0A1Z3CJY6"/>